<evidence type="ECO:0000256" key="1">
    <source>
        <dbReference type="SAM" id="MobiDB-lite"/>
    </source>
</evidence>
<dbReference type="Proteomes" id="UP000002668">
    <property type="component" value="Genome"/>
</dbReference>
<organism evidence="3">
    <name type="scientific">Leptosphaeria maculans (strain JN3 / isolate v23.1.3 / race Av1-4-5-6-7-8)</name>
    <name type="common">Blackleg fungus</name>
    <name type="synonym">Phoma lingam</name>
    <dbReference type="NCBI Taxonomy" id="985895"/>
    <lineage>
        <taxon>Eukaryota</taxon>
        <taxon>Fungi</taxon>
        <taxon>Dikarya</taxon>
        <taxon>Ascomycota</taxon>
        <taxon>Pezizomycotina</taxon>
        <taxon>Dothideomycetes</taxon>
        <taxon>Pleosporomycetidae</taxon>
        <taxon>Pleosporales</taxon>
        <taxon>Pleosporineae</taxon>
        <taxon>Leptosphaeriaceae</taxon>
        <taxon>Plenodomus</taxon>
        <taxon>Plenodomus lingam/Leptosphaeria maculans species complex</taxon>
    </lineage>
</organism>
<feature type="region of interest" description="Disordered" evidence="1">
    <location>
        <begin position="187"/>
        <end position="218"/>
    </location>
</feature>
<feature type="compositionally biased region" description="Basic and acidic residues" evidence="1">
    <location>
        <begin position="294"/>
        <end position="307"/>
    </location>
</feature>
<dbReference type="HOGENOM" id="CLU_778597_0_0_1"/>
<dbReference type="EMBL" id="FP929121">
    <property type="protein sequence ID" value="CBX94298.1"/>
    <property type="molecule type" value="Genomic_DNA"/>
</dbReference>
<sequence>MSGASVATCSPTPNAAFSTAPLAPAQKAVDEARQQQRRARRLADKKAKTAEKVAHKLIKANRSPEQIQLDKAAKKVERKAKRILKFGANTGCMEDCGGGSAGGDCGGGDHGGDHGGGDCGSGDFSQAIGKKQTSPTTHAKPAGRSGSTAERRRHAGSCARFNINFCSKVLKCHRDRPVVPRIGEKKTSVAGPACPSTRAHSYRPQTAPETQRLGKGIGTDLEGGESMPGRRDGSHGILLQPSHRPVLSLMAYTGTGTFGRGADRNAQGHPPYHARFDCHVQVYAPTVIYVNEAERSPKTSRAARETESDASLTLDVSDTHHAQIEPISDGKRATTLVWLIGRLQRILRRVSLQYPL</sequence>
<feature type="region of interest" description="Disordered" evidence="1">
    <location>
        <begin position="1"/>
        <end position="49"/>
    </location>
</feature>
<protein>
    <submittedName>
        <fullName evidence="2">Predicted protein</fullName>
    </submittedName>
</protein>
<proteinExistence type="predicted"/>
<feature type="compositionally biased region" description="Polar residues" evidence="1">
    <location>
        <begin position="1"/>
        <end position="17"/>
    </location>
</feature>
<evidence type="ECO:0000313" key="3">
    <source>
        <dbReference type="Proteomes" id="UP000002668"/>
    </source>
</evidence>
<reference evidence="3" key="1">
    <citation type="journal article" date="2011" name="Nat. Commun.">
        <title>Effector diversification within compartments of the Leptosphaeria maculans genome affected by Repeat-Induced Point mutations.</title>
        <authorList>
            <person name="Rouxel T."/>
            <person name="Grandaubert J."/>
            <person name="Hane J.K."/>
            <person name="Hoede C."/>
            <person name="van de Wouw A.P."/>
            <person name="Couloux A."/>
            <person name="Dominguez V."/>
            <person name="Anthouard V."/>
            <person name="Bally P."/>
            <person name="Bourras S."/>
            <person name="Cozijnsen A.J."/>
            <person name="Ciuffetti L.M."/>
            <person name="Degrave A."/>
            <person name="Dilmaghani A."/>
            <person name="Duret L."/>
            <person name="Fudal I."/>
            <person name="Goodwin S.B."/>
            <person name="Gout L."/>
            <person name="Glaser N."/>
            <person name="Linglin J."/>
            <person name="Kema G.H.J."/>
            <person name="Lapalu N."/>
            <person name="Lawrence C.B."/>
            <person name="May K."/>
            <person name="Meyer M."/>
            <person name="Ollivier B."/>
            <person name="Poulain J."/>
            <person name="Schoch C.L."/>
            <person name="Simon A."/>
            <person name="Spatafora J.W."/>
            <person name="Stachowiak A."/>
            <person name="Turgeon B.G."/>
            <person name="Tyler B.M."/>
            <person name="Vincent D."/>
            <person name="Weissenbach J."/>
            <person name="Amselem J."/>
            <person name="Quesneville H."/>
            <person name="Oliver R.P."/>
            <person name="Wincker P."/>
            <person name="Balesdent M.-H."/>
            <person name="Howlett B.J."/>
        </authorList>
    </citation>
    <scope>NUCLEOTIDE SEQUENCE [LARGE SCALE GENOMIC DNA]</scope>
    <source>
        <strain evidence="3">JN3 / isolate v23.1.3 / race Av1-4-5-6-7-8</strain>
    </source>
</reference>
<dbReference type="AlphaFoldDB" id="E4ZSB8"/>
<name>E4ZSB8_LEPMJ</name>
<dbReference type="VEuPathDB" id="FungiDB:LEMA_P122770.1"/>
<evidence type="ECO:0000313" key="2">
    <source>
        <dbReference type="EMBL" id="CBX94298.1"/>
    </source>
</evidence>
<accession>E4ZSB8</accession>
<dbReference type="InParanoid" id="E4ZSB8"/>
<feature type="region of interest" description="Disordered" evidence="1">
    <location>
        <begin position="294"/>
        <end position="314"/>
    </location>
</feature>
<gene>
    <name evidence="2" type="ORF">LEMA_P122770.1</name>
</gene>
<feature type="region of interest" description="Disordered" evidence="1">
    <location>
        <begin position="122"/>
        <end position="153"/>
    </location>
</feature>
<keyword evidence="3" id="KW-1185">Reference proteome</keyword>